<sequence length="335" mass="38318">MCAMKNTLKSSIIDNLDEEYYQISTDILSSFPKFRPPLDLFILKEETAQILLLKKKGDRMDKDEQERVAELCKEGNIFVARSDHAVYSKHIAKQLDLVLVDENLKEGEIAEIFCYALTDRIEEFMEQPVKAVFTKLYNDLMVLTEYVWEDQNRVKSLVRRLHTGEHSLAKHSFNTGALGLWLFGKVFPGGFNRRVYDKTALALFLHDMGMGKIPAFIRDKEKPLTQDERTKVNMHPLLGSKIALKLGLKFDEMQHCIMEHHERLDGTGYPNKVKEMSPLGSICAVADSYCAMITKRPYAEAMEPLAAAKELGQSTRAYSTKVTKFLLEAVVSERW</sequence>
<feature type="domain" description="HD-GYP" evidence="1">
    <location>
        <begin position="149"/>
        <end position="335"/>
    </location>
</feature>
<protein>
    <submittedName>
        <fullName evidence="2">Metal dependent phosphohydrolase</fullName>
    </submittedName>
</protein>
<evidence type="ECO:0000313" key="2">
    <source>
        <dbReference type="EMBL" id="BBD08554.1"/>
    </source>
</evidence>
<dbReference type="GO" id="GO:0016787">
    <property type="term" value="F:hydrolase activity"/>
    <property type="evidence" value="ECO:0007669"/>
    <property type="project" value="UniProtKB-KW"/>
</dbReference>
<dbReference type="InterPro" id="IPR003607">
    <property type="entry name" value="HD/PDEase_dom"/>
</dbReference>
<dbReference type="PANTHER" id="PTHR43155">
    <property type="entry name" value="CYCLIC DI-GMP PHOSPHODIESTERASE PA4108-RELATED"/>
    <property type="match status" value="1"/>
</dbReference>
<dbReference type="EMBL" id="AP017378">
    <property type="protein sequence ID" value="BBD08554.1"/>
    <property type="molecule type" value="Genomic_DNA"/>
</dbReference>
<dbReference type="SMART" id="SM00471">
    <property type="entry name" value="HDc"/>
    <property type="match status" value="1"/>
</dbReference>
<dbReference type="KEGG" id="dfl:DFE_1828"/>
<keyword evidence="3" id="KW-1185">Reference proteome</keyword>
<dbReference type="Gene3D" id="1.10.3210.10">
    <property type="entry name" value="Hypothetical protein af1432"/>
    <property type="match status" value="1"/>
</dbReference>
<dbReference type="CDD" id="cd00077">
    <property type="entry name" value="HDc"/>
    <property type="match status" value="1"/>
</dbReference>
<organism evidence="2 3">
    <name type="scientific">Desulfovibrio ferrophilus</name>
    <dbReference type="NCBI Taxonomy" id="241368"/>
    <lineage>
        <taxon>Bacteria</taxon>
        <taxon>Pseudomonadati</taxon>
        <taxon>Thermodesulfobacteriota</taxon>
        <taxon>Desulfovibrionia</taxon>
        <taxon>Desulfovibrionales</taxon>
        <taxon>Desulfovibrionaceae</taxon>
        <taxon>Desulfovibrio</taxon>
    </lineage>
</organism>
<dbReference type="InterPro" id="IPR037522">
    <property type="entry name" value="HD_GYP_dom"/>
</dbReference>
<dbReference type="PANTHER" id="PTHR43155:SF2">
    <property type="entry name" value="CYCLIC DI-GMP PHOSPHODIESTERASE PA4108"/>
    <property type="match status" value="1"/>
</dbReference>
<dbReference type="PROSITE" id="PS51832">
    <property type="entry name" value="HD_GYP"/>
    <property type="match status" value="1"/>
</dbReference>
<dbReference type="AlphaFoldDB" id="A0A2Z6AZ68"/>
<evidence type="ECO:0000259" key="1">
    <source>
        <dbReference type="PROSITE" id="PS51832"/>
    </source>
</evidence>
<dbReference type="RefSeq" id="WP_232034748.1">
    <property type="nucleotide sequence ID" value="NZ_AP017378.1"/>
</dbReference>
<keyword evidence="2" id="KW-0378">Hydrolase</keyword>
<dbReference type="SUPFAM" id="SSF109604">
    <property type="entry name" value="HD-domain/PDEase-like"/>
    <property type="match status" value="1"/>
</dbReference>
<accession>A0A2Z6AZ68</accession>
<name>A0A2Z6AZ68_9BACT</name>
<dbReference type="Proteomes" id="UP000269883">
    <property type="component" value="Chromosome"/>
</dbReference>
<dbReference type="Pfam" id="PF13487">
    <property type="entry name" value="HD_5"/>
    <property type="match status" value="1"/>
</dbReference>
<evidence type="ECO:0000313" key="3">
    <source>
        <dbReference type="Proteomes" id="UP000269883"/>
    </source>
</evidence>
<reference evidence="2 3" key="1">
    <citation type="journal article" date="2018" name="Sci. Adv.">
        <title>Multi-heme cytochromes provide a pathway for survival in energy-limited environments.</title>
        <authorList>
            <person name="Deng X."/>
            <person name="Dohmae N."/>
            <person name="Nealson K.H."/>
            <person name="Hashimoto K."/>
            <person name="Okamoto A."/>
        </authorList>
    </citation>
    <scope>NUCLEOTIDE SEQUENCE [LARGE SCALE GENOMIC DNA]</scope>
    <source>
        <strain evidence="2 3">IS5</strain>
    </source>
</reference>
<proteinExistence type="predicted"/>
<gene>
    <name evidence="2" type="ORF">DFE_1828</name>
</gene>